<dbReference type="GO" id="GO:0008270">
    <property type="term" value="F:zinc ion binding"/>
    <property type="evidence" value="ECO:0007669"/>
    <property type="project" value="UniProtKB-KW"/>
</dbReference>
<dbReference type="EMBL" id="KQ485641">
    <property type="protein sequence ID" value="KYP31822.1"/>
    <property type="molecule type" value="Genomic_DNA"/>
</dbReference>
<dbReference type="Proteomes" id="UP000075243">
    <property type="component" value="Unassembled WGS sequence"/>
</dbReference>
<dbReference type="SUPFAM" id="SSF57756">
    <property type="entry name" value="Retrovirus zinc finger-like domains"/>
    <property type="match status" value="1"/>
</dbReference>
<name>A0A151QNJ2_CAJCA</name>
<dbReference type="Gene3D" id="4.10.60.10">
    <property type="entry name" value="Zinc finger, CCHC-type"/>
    <property type="match status" value="1"/>
</dbReference>
<feature type="compositionally biased region" description="Gly residues" evidence="2">
    <location>
        <begin position="180"/>
        <end position="190"/>
    </location>
</feature>
<sequence length="263" mass="29500">MAEFKKCSPPQFRGDADPDVADHWICELEKIFSVLGCSEERKLAYAVYMLTGEAEYWWRGTSQMMIDRGVVVDWVCFKRVFLEKYFPESVRHAREAEFMRLQQGGMLVTEYAIRFEHLARFYTQAISEAWKCRKFAEGLKYDLRRVVVPMAIIEFPALVEKAKVVERLESVSKPAKAVGGLAGSKSGGGAQRKPYDRPQPQQGGPATRKPIDTARSGGQSGVATIRCYRCGGPHFIRDCPHTESKCFRCGQMGHVSTSCPAGA</sequence>
<feature type="domain" description="CCHC-type" evidence="3">
    <location>
        <begin position="245"/>
        <end position="260"/>
    </location>
</feature>
<proteinExistence type="predicted"/>
<dbReference type="PANTHER" id="PTHR34482:SF36">
    <property type="entry name" value="RETROTRANSPOSON GAG DOMAIN-CONTAINING PROTEIN"/>
    <property type="match status" value="1"/>
</dbReference>
<feature type="region of interest" description="Disordered" evidence="2">
    <location>
        <begin position="178"/>
        <end position="218"/>
    </location>
</feature>
<evidence type="ECO:0000313" key="5">
    <source>
        <dbReference type="Proteomes" id="UP000075243"/>
    </source>
</evidence>
<keyword evidence="1" id="KW-0862">Zinc</keyword>
<dbReference type="InterPro" id="IPR005162">
    <property type="entry name" value="Retrotrans_gag_dom"/>
</dbReference>
<dbReference type="InterPro" id="IPR036875">
    <property type="entry name" value="Znf_CCHC_sf"/>
</dbReference>
<accession>A0A151QNJ2</accession>
<dbReference type="InterPro" id="IPR001878">
    <property type="entry name" value="Znf_CCHC"/>
</dbReference>
<dbReference type="Pfam" id="PF03732">
    <property type="entry name" value="Retrotrans_gag"/>
    <property type="match status" value="1"/>
</dbReference>
<dbReference type="SMART" id="SM00343">
    <property type="entry name" value="ZnF_C2HC"/>
    <property type="match status" value="2"/>
</dbReference>
<dbReference type="GO" id="GO:0003676">
    <property type="term" value="F:nucleic acid binding"/>
    <property type="evidence" value="ECO:0007669"/>
    <property type="project" value="InterPro"/>
</dbReference>
<gene>
    <name evidence="4" type="ORF">KK1_047673</name>
</gene>
<keyword evidence="5" id="KW-1185">Reference proteome</keyword>
<keyword evidence="1" id="KW-0479">Metal-binding</keyword>
<evidence type="ECO:0000313" key="4">
    <source>
        <dbReference type="EMBL" id="KYP31822.1"/>
    </source>
</evidence>
<dbReference type="PROSITE" id="PS50158">
    <property type="entry name" value="ZF_CCHC"/>
    <property type="match status" value="1"/>
</dbReference>
<protein>
    <recommendedName>
        <fullName evidence="3">CCHC-type domain-containing protein</fullName>
    </recommendedName>
</protein>
<keyword evidence="1" id="KW-0863">Zinc-finger</keyword>
<dbReference type="Gramene" id="C.cajan_45506.t">
    <property type="protein sequence ID" value="C.cajan_45506.t.cds1"/>
    <property type="gene ID" value="C.cajan_45506"/>
</dbReference>
<dbReference type="PANTHER" id="PTHR34482">
    <property type="entry name" value="DNA DAMAGE-INDUCIBLE PROTEIN 1-LIKE"/>
    <property type="match status" value="1"/>
</dbReference>
<evidence type="ECO:0000256" key="1">
    <source>
        <dbReference type="PROSITE-ProRule" id="PRU00047"/>
    </source>
</evidence>
<dbReference type="OMA" id="IEANAWW"/>
<evidence type="ECO:0000256" key="2">
    <source>
        <dbReference type="SAM" id="MobiDB-lite"/>
    </source>
</evidence>
<dbReference type="AlphaFoldDB" id="A0A151QNJ2"/>
<reference evidence="4" key="1">
    <citation type="journal article" date="2012" name="Nat. Biotechnol.">
        <title>Draft genome sequence of pigeonpea (Cajanus cajan), an orphan legume crop of resource-poor farmers.</title>
        <authorList>
            <person name="Varshney R.K."/>
            <person name="Chen W."/>
            <person name="Li Y."/>
            <person name="Bharti A.K."/>
            <person name="Saxena R.K."/>
            <person name="Schlueter J.A."/>
            <person name="Donoghue M.T."/>
            <person name="Azam S."/>
            <person name="Fan G."/>
            <person name="Whaley A.M."/>
            <person name="Farmer A.D."/>
            <person name="Sheridan J."/>
            <person name="Iwata A."/>
            <person name="Tuteja R."/>
            <person name="Penmetsa R.V."/>
            <person name="Wu W."/>
            <person name="Upadhyaya H.D."/>
            <person name="Yang S.P."/>
            <person name="Shah T."/>
            <person name="Saxena K.B."/>
            <person name="Michael T."/>
            <person name="McCombie W.R."/>
            <person name="Yang B."/>
            <person name="Zhang G."/>
            <person name="Yang H."/>
            <person name="Wang J."/>
            <person name="Spillane C."/>
            <person name="Cook D.R."/>
            <person name="May G.D."/>
            <person name="Xu X."/>
            <person name="Jackson S.A."/>
        </authorList>
    </citation>
    <scope>NUCLEOTIDE SEQUENCE [LARGE SCALE GENOMIC DNA]</scope>
</reference>
<dbReference type="Pfam" id="PF00098">
    <property type="entry name" value="zf-CCHC"/>
    <property type="match status" value="1"/>
</dbReference>
<organism evidence="4 5">
    <name type="scientific">Cajanus cajan</name>
    <name type="common">Pigeon pea</name>
    <name type="synonym">Cajanus indicus</name>
    <dbReference type="NCBI Taxonomy" id="3821"/>
    <lineage>
        <taxon>Eukaryota</taxon>
        <taxon>Viridiplantae</taxon>
        <taxon>Streptophyta</taxon>
        <taxon>Embryophyta</taxon>
        <taxon>Tracheophyta</taxon>
        <taxon>Spermatophyta</taxon>
        <taxon>Magnoliopsida</taxon>
        <taxon>eudicotyledons</taxon>
        <taxon>Gunneridae</taxon>
        <taxon>Pentapetalae</taxon>
        <taxon>rosids</taxon>
        <taxon>fabids</taxon>
        <taxon>Fabales</taxon>
        <taxon>Fabaceae</taxon>
        <taxon>Papilionoideae</taxon>
        <taxon>50 kb inversion clade</taxon>
        <taxon>NPAAA clade</taxon>
        <taxon>indigoferoid/millettioid clade</taxon>
        <taxon>Phaseoleae</taxon>
        <taxon>Cajanus</taxon>
    </lineage>
</organism>
<evidence type="ECO:0000259" key="3">
    <source>
        <dbReference type="PROSITE" id="PS50158"/>
    </source>
</evidence>